<dbReference type="Gene3D" id="3.40.1280.10">
    <property type="match status" value="1"/>
</dbReference>
<name>A0A263BWB6_9BACI</name>
<proteinExistence type="inferred from homology"/>
<gene>
    <name evidence="5" type="ORF">CIB95_06125</name>
</gene>
<dbReference type="InterPro" id="IPR001537">
    <property type="entry name" value="SpoU_MeTrfase"/>
</dbReference>
<dbReference type="GO" id="GO:0005737">
    <property type="term" value="C:cytoplasm"/>
    <property type="evidence" value="ECO:0007669"/>
    <property type="project" value="UniProtKB-ARBA"/>
</dbReference>
<organism evidence="5 6">
    <name type="scientific">Lottiidibacillus patelloidae</name>
    <dbReference type="NCBI Taxonomy" id="2670334"/>
    <lineage>
        <taxon>Bacteria</taxon>
        <taxon>Bacillati</taxon>
        <taxon>Bacillota</taxon>
        <taxon>Bacilli</taxon>
        <taxon>Bacillales</taxon>
        <taxon>Bacillaceae</taxon>
        <taxon>Lottiidibacillus</taxon>
    </lineage>
</organism>
<dbReference type="PANTHER" id="PTHR43191:SF2">
    <property type="entry name" value="RRNA METHYLTRANSFERASE 3, MITOCHONDRIAL"/>
    <property type="match status" value="1"/>
</dbReference>
<dbReference type="GO" id="GO:0006396">
    <property type="term" value="P:RNA processing"/>
    <property type="evidence" value="ECO:0007669"/>
    <property type="project" value="InterPro"/>
</dbReference>
<reference evidence="6" key="1">
    <citation type="submission" date="2017-08" db="EMBL/GenBank/DDBJ databases">
        <authorList>
            <person name="Huang Z."/>
        </authorList>
    </citation>
    <scope>NUCLEOTIDE SEQUENCE [LARGE SCALE GENOMIC DNA]</scope>
    <source>
        <strain evidence="6">SA5d-4</strain>
    </source>
</reference>
<dbReference type="InterPro" id="IPR051259">
    <property type="entry name" value="rRNA_Methyltransferase"/>
</dbReference>
<dbReference type="Gene3D" id="3.30.1330.30">
    <property type="match status" value="1"/>
</dbReference>
<evidence type="ECO:0000259" key="4">
    <source>
        <dbReference type="SMART" id="SM00967"/>
    </source>
</evidence>
<evidence type="ECO:0000256" key="1">
    <source>
        <dbReference type="ARBA" id="ARBA00007228"/>
    </source>
</evidence>
<keyword evidence="2 5" id="KW-0489">Methyltransferase</keyword>
<evidence type="ECO:0000313" key="5">
    <source>
        <dbReference type="EMBL" id="OZM58019.1"/>
    </source>
</evidence>
<dbReference type="InterPro" id="IPR013123">
    <property type="entry name" value="SpoU_subst-bd"/>
</dbReference>
<dbReference type="RefSeq" id="WP_094923456.1">
    <property type="nucleotide sequence ID" value="NZ_NPIA01000002.1"/>
</dbReference>
<dbReference type="PANTHER" id="PTHR43191">
    <property type="entry name" value="RRNA METHYLTRANSFERASE 3"/>
    <property type="match status" value="1"/>
</dbReference>
<sequence length="254" mass="27813">MKMIDSLQNPSVKKWKKLHTKKEREKTNTFLVEGFHLVEEALKSDVEITTIIVDQDANLPRALDFSNVSMTYVSNQVMRAISETETPQGIIAVCKKQETKDISSGRGQKWLLLDRIQDPGNVGTMIRTADAAGLDGVLLSPGCADIYNAKTIRATQGSLFHIPVVTAELTTWLNTFKEDSVPVYGTALEGGVPYQEMDSNPERGFALIVGNEGSGVDASLLSQTDKNLYVPIYGKAESLNVSLAAGILLYYLRG</sequence>
<evidence type="ECO:0000256" key="2">
    <source>
        <dbReference type="ARBA" id="ARBA00022603"/>
    </source>
</evidence>
<dbReference type="Pfam" id="PF00588">
    <property type="entry name" value="SpoU_methylase"/>
    <property type="match status" value="1"/>
</dbReference>
<dbReference type="InterPro" id="IPR029064">
    <property type="entry name" value="Ribosomal_eL30-like_sf"/>
</dbReference>
<evidence type="ECO:0000256" key="3">
    <source>
        <dbReference type="ARBA" id="ARBA00022679"/>
    </source>
</evidence>
<dbReference type="Proteomes" id="UP000217083">
    <property type="component" value="Unassembled WGS sequence"/>
</dbReference>
<dbReference type="SMART" id="SM00967">
    <property type="entry name" value="SpoU_sub_bind"/>
    <property type="match status" value="1"/>
</dbReference>
<dbReference type="InterPro" id="IPR029028">
    <property type="entry name" value="Alpha/beta_knot_MTases"/>
</dbReference>
<comment type="similarity">
    <text evidence="1">Belongs to the class IV-like SAM-binding methyltransferase superfamily. RNA methyltransferase TrmH family.</text>
</comment>
<dbReference type="GO" id="GO:0008173">
    <property type="term" value="F:RNA methyltransferase activity"/>
    <property type="evidence" value="ECO:0007669"/>
    <property type="project" value="InterPro"/>
</dbReference>
<protein>
    <submittedName>
        <fullName evidence="5">RNA methyltransferase</fullName>
    </submittedName>
</protein>
<keyword evidence="6" id="KW-1185">Reference proteome</keyword>
<dbReference type="InterPro" id="IPR029026">
    <property type="entry name" value="tRNA_m1G_MTases_N"/>
</dbReference>
<dbReference type="EMBL" id="NPIA01000002">
    <property type="protein sequence ID" value="OZM58019.1"/>
    <property type="molecule type" value="Genomic_DNA"/>
</dbReference>
<dbReference type="SUPFAM" id="SSF55315">
    <property type="entry name" value="L30e-like"/>
    <property type="match status" value="1"/>
</dbReference>
<dbReference type="AlphaFoldDB" id="A0A263BWB6"/>
<keyword evidence="3 5" id="KW-0808">Transferase</keyword>
<dbReference type="InterPro" id="IPR053888">
    <property type="entry name" value="MRM3-like_sub_bind"/>
</dbReference>
<accession>A0A263BWB6</accession>
<feature type="domain" description="RNA 2-O ribose methyltransferase substrate binding" evidence="4">
    <location>
        <begin position="31"/>
        <end position="100"/>
    </location>
</feature>
<dbReference type="SUPFAM" id="SSF75217">
    <property type="entry name" value="alpha/beta knot"/>
    <property type="match status" value="1"/>
</dbReference>
<comment type="caution">
    <text evidence="5">The sequence shown here is derived from an EMBL/GenBank/DDBJ whole genome shotgun (WGS) entry which is preliminary data.</text>
</comment>
<dbReference type="GO" id="GO:0032259">
    <property type="term" value="P:methylation"/>
    <property type="evidence" value="ECO:0007669"/>
    <property type="project" value="UniProtKB-KW"/>
</dbReference>
<dbReference type="GO" id="GO:0003723">
    <property type="term" value="F:RNA binding"/>
    <property type="evidence" value="ECO:0007669"/>
    <property type="project" value="InterPro"/>
</dbReference>
<dbReference type="Pfam" id="PF22435">
    <property type="entry name" value="MRM3-like_sub_bind"/>
    <property type="match status" value="1"/>
</dbReference>
<evidence type="ECO:0000313" key="6">
    <source>
        <dbReference type="Proteomes" id="UP000217083"/>
    </source>
</evidence>
<dbReference type="CDD" id="cd18095">
    <property type="entry name" value="SpoU-like_rRNA-MTase"/>
    <property type="match status" value="1"/>
</dbReference>
<reference evidence="5 6" key="2">
    <citation type="submission" date="2017-09" db="EMBL/GenBank/DDBJ databases">
        <title>Bacillus patelloidae sp. nov., isolated from the intestinal tract of a marine limpet.</title>
        <authorList>
            <person name="Liu R."/>
            <person name="Dong C."/>
            <person name="Shao Z."/>
        </authorList>
    </citation>
    <scope>NUCLEOTIDE SEQUENCE [LARGE SCALE GENOMIC DNA]</scope>
    <source>
        <strain evidence="5 6">SA5d-4</strain>
    </source>
</reference>